<reference evidence="1 2" key="1">
    <citation type="submission" date="2015-12" db="EMBL/GenBank/DDBJ databases">
        <title>Genome sequence of the marine Rhodobacteraceae strain O3.65, Candidatus Tritonibacter horizontis.</title>
        <authorList>
            <person name="Poehlein A."/>
            <person name="Giebel H.A."/>
            <person name="Voget S."/>
            <person name="Brinkhoff T."/>
        </authorList>
    </citation>
    <scope>NUCLEOTIDE SEQUENCE [LARGE SCALE GENOMIC DNA]</scope>
    <source>
        <strain evidence="1 2">O3.65</strain>
    </source>
</reference>
<keyword evidence="2" id="KW-1185">Reference proteome</keyword>
<protein>
    <submittedName>
        <fullName evidence="1">Uncharacterized protein</fullName>
    </submittedName>
</protein>
<accession>A0A132BYK8</accession>
<evidence type="ECO:0000313" key="1">
    <source>
        <dbReference type="EMBL" id="KUP93479.1"/>
    </source>
</evidence>
<comment type="caution">
    <text evidence="1">The sequence shown here is derived from an EMBL/GenBank/DDBJ whole genome shotgun (WGS) entry which is preliminary data.</text>
</comment>
<proteinExistence type="predicted"/>
<gene>
    <name evidence="1" type="ORF">TRIHO_16880</name>
</gene>
<evidence type="ECO:0000313" key="2">
    <source>
        <dbReference type="Proteomes" id="UP000068382"/>
    </source>
</evidence>
<dbReference type="EMBL" id="LPUY01000052">
    <property type="protein sequence ID" value="KUP93479.1"/>
    <property type="molecule type" value="Genomic_DNA"/>
</dbReference>
<sequence>MFENAAREDFLESRHLGRMQHTTLLGSLPPFAAPAHQTGTETGGQGRLSGTFRTFAADAQKSGLAKVQQTVVYGSTQTRSRMHLRQSVLGNCKAKGFARFVARSKRMTPRGVPSEARTTARWLAI</sequence>
<dbReference type="Proteomes" id="UP000068382">
    <property type="component" value="Unassembled WGS sequence"/>
</dbReference>
<name>A0A132BYK8_9RHOB</name>
<dbReference type="AlphaFoldDB" id="A0A132BYK8"/>
<organism evidence="1 2">
    <name type="scientific">Tritonibacter horizontis</name>
    <dbReference type="NCBI Taxonomy" id="1768241"/>
    <lineage>
        <taxon>Bacteria</taxon>
        <taxon>Pseudomonadati</taxon>
        <taxon>Pseudomonadota</taxon>
        <taxon>Alphaproteobacteria</taxon>
        <taxon>Rhodobacterales</taxon>
        <taxon>Paracoccaceae</taxon>
        <taxon>Tritonibacter</taxon>
    </lineage>
</organism>